<dbReference type="PRINTS" id="PR00413">
    <property type="entry name" value="HADHALOGNASE"/>
</dbReference>
<dbReference type="PANTHER" id="PTHR43434:SF23">
    <property type="entry name" value="PHOSPHOGLYCOLATE PHOSPHATASE"/>
    <property type="match status" value="1"/>
</dbReference>
<dbReference type="GO" id="GO:0005829">
    <property type="term" value="C:cytosol"/>
    <property type="evidence" value="ECO:0007669"/>
    <property type="project" value="TreeGrafter"/>
</dbReference>
<dbReference type="SFLD" id="SFLDS00003">
    <property type="entry name" value="Haloacid_Dehalogenase"/>
    <property type="match status" value="1"/>
</dbReference>
<dbReference type="PANTHER" id="PTHR43434">
    <property type="entry name" value="PHOSPHOGLYCOLATE PHOSPHATASE"/>
    <property type="match status" value="1"/>
</dbReference>
<reference evidence="5 6" key="1">
    <citation type="submission" date="2014-12" db="EMBL/GenBank/DDBJ databases">
        <title>Draft Genome Sequence of Pseudoalteromonas luteoviolacea HI1.</title>
        <authorList>
            <person name="Asahina A.Y."/>
            <person name="Hadfield M.G."/>
        </authorList>
    </citation>
    <scope>NUCLEOTIDE SEQUENCE [LARGE SCALE GENOMIC DNA]</scope>
    <source>
        <strain evidence="5 6">HI1</strain>
    </source>
</reference>
<protein>
    <submittedName>
        <fullName evidence="5">Haloacid dehalogenase</fullName>
    </submittedName>
</protein>
<dbReference type="OrthoDB" id="9776368at2"/>
<accession>A0A0C1MRC8</accession>
<keyword evidence="3" id="KW-0460">Magnesium</keyword>
<dbReference type="SFLD" id="SFLDG01135">
    <property type="entry name" value="C1.5.6:_HAD__Beta-PGM__Phospha"/>
    <property type="match status" value="1"/>
</dbReference>
<evidence type="ECO:0000256" key="1">
    <source>
        <dbReference type="ARBA" id="ARBA00022723"/>
    </source>
</evidence>
<keyword evidence="1" id="KW-0479">Metal-binding</keyword>
<dbReference type="InterPro" id="IPR023198">
    <property type="entry name" value="PGP-like_dom2"/>
</dbReference>
<name>A0A0C1MRC8_9GAMM</name>
<dbReference type="SFLD" id="SFLDG01129">
    <property type="entry name" value="C1.5:_HAD__Beta-PGM__Phosphata"/>
    <property type="match status" value="1"/>
</dbReference>
<dbReference type="InterPro" id="IPR023214">
    <property type="entry name" value="HAD_sf"/>
</dbReference>
<evidence type="ECO:0000313" key="5">
    <source>
        <dbReference type="EMBL" id="KID57203.1"/>
    </source>
</evidence>
<gene>
    <name evidence="5" type="ORF">JF50_08185</name>
</gene>
<dbReference type="GO" id="GO:0046872">
    <property type="term" value="F:metal ion binding"/>
    <property type="evidence" value="ECO:0007669"/>
    <property type="project" value="UniProtKB-KW"/>
</dbReference>
<dbReference type="InterPro" id="IPR050155">
    <property type="entry name" value="HAD-like_hydrolase_sf"/>
</dbReference>
<evidence type="ECO:0000256" key="4">
    <source>
        <dbReference type="ARBA" id="ARBA00023277"/>
    </source>
</evidence>
<keyword evidence="2" id="KW-0378">Hydrolase</keyword>
<dbReference type="NCBIfam" id="TIGR01509">
    <property type="entry name" value="HAD-SF-IA-v3"/>
    <property type="match status" value="1"/>
</dbReference>
<dbReference type="RefSeq" id="WP_039608978.1">
    <property type="nucleotide sequence ID" value="NZ_JWIC01000005.1"/>
</dbReference>
<dbReference type="NCBIfam" id="TIGR01549">
    <property type="entry name" value="HAD-SF-IA-v1"/>
    <property type="match status" value="1"/>
</dbReference>
<dbReference type="EMBL" id="JWIC01000005">
    <property type="protein sequence ID" value="KID57203.1"/>
    <property type="molecule type" value="Genomic_DNA"/>
</dbReference>
<evidence type="ECO:0000313" key="6">
    <source>
        <dbReference type="Proteomes" id="UP000031327"/>
    </source>
</evidence>
<proteinExistence type="predicted"/>
<dbReference type="InterPro" id="IPR036412">
    <property type="entry name" value="HAD-like_sf"/>
</dbReference>
<dbReference type="AlphaFoldDB" id="A0A0C1MRC8"/>
<dbReference type="Pfam" id="PF13419">
    <property type="entry name" value="HAD_2"/>
    <property type="match status" value="1"/>
</dbReference>
<evidence type="ECO:0000256" key="2">
    <source>
        <dbReference type="ARBA" id="ARBA00022801"/>
    </source>
</evidence>
<dbReference type="Gene3D" id="1.10.150.240">
    <property type="entry name" value="Putative phosphatase, domain 2"/>
    <property type="match status" value="1"/>
</dbReference>
<dbReference type="InterPro" id="IPR041492">
    <property type="entry name" value="HAD_2"/>
</dbReference>
<dbReference type="GO" id="GO:0006281">
    <property type="term" value="P:DNA repair"/>
    <property type="evidence" value="ECO:0007669"/>
    <property type="project" value="TreeGrafter"/>
</dbReference>
<dbReference type="GO" id="GO:0008967">
    <property type="term" value="F:phosphoglycolate phosphatase activity"/>
    <property type="evidence" value="ECO:0007669"/>
    <property type="project" value="TreeGrafter"/>
</dbReference>
<evidence type="ECO:0000256" key="3">
    <source>
        <dbReference type="ARBA" id="ARBA00022842"/>
    </source>
</evidence>
<organism evidence="5 6">
    <name type="scientific">Pseudoalteromonas luteoviolacea</name>
    <dbReference type="NCBI Taxonomy" id="43657"/>
    <lineage>
        <taxon>Bacteria</taxon>
        <taxon>Pseudomonadati</taxon>
        <taxon>Pseudomonadota</taxon>
        <taxon>Gammaproteobacteria</taxon>
        <taxon>Alteromonadales</taxon>
        <taxon>Pseudoalteromonadaceae</taxon>
        <taxon>Pseudoalteromonas</taxon>
    </lineage>
</organism>
<dbReference type="Proteomes" id="UP000031327">
    <property type="component" value="Unassembled WGS sequence"/>
</dbReference>
<dbReference type="InterPro" id="IPR006439">
    <property type="entry name" value="HAD-SF_hydro_IA"/>
</dbReference>
<dbReference type="Gene3D" id="3.40.50.1000">
    <property type="entry name" value="HAD superfamily/HAD-like"/>
    <property type="match status" value="1"/>
</dbReference>
<dbReference type="SUPFAM" id="SSF56784">
    <property type="entry name" value="HAD-like"/>
    <property type="match status" value="1"/>
</dbReference>
<sequence length="215" mass="23502">MTKAVLFDLDGTLLDTSDDLGAALNHVLKEHGLPTLSKNEYSPAISDGVKALLEVGFKEKLKNYDLATLRQQVLDYYESNIAIHSHCFTGIDKLLQHLHQNGVAVGIVTNKPEFLTFPLLKHIDTLKNIKVVVCGDTLEVAKPNPDPLLLAAEKLGVPASKTFYVGDAERDIAAAKAANMRSIAALWGFIPSLEEAQSWQADLNLNHPTDIISHI</sequence>
<comment type="caution">
    <text evidence="5">The sequence shown here is derived from an EMBL/GenBank/DDBJ whole genome shotgun (WGS) entry which is preliminary data.</text>
</comment>
<keyword evidence="4" id="KW-0119">Carbohydrate metabolism</keyword>